<accession>A0A502FPW8</accession>
<evidence type="ECO:0000256" key="8">
    <source>
        <dbReference type="ARBA" id="ARBA00022741"/>
    </source>
</evidence>
<evidence type="ECO:0000313" key="17">
    <source>
        <dbReference type="Proteomes" id="UP000319931"/>
    </source>
</evidence>
<dbReference type="EC" id="2.7.13.3" evidence="3"/>
<dbReference type="Gene3D" id="3.30.565.10">
    <property type="entry name" value="Histidine kinase-like ATPase, C-terminal domain"/>
    <property type="match status" value="1"/>
</dbReference>
<keyword evidence="17" id="KW-1185">Reference proteome</keyword>
<dbReference type="InterPro" id="IPR005467">
    <property type="entry name" value="His_kinase_dom"/>
</dbReference>
<dbReference type="SMART" id="SM00388">
    <property type="entry name" value="HisKA"/>
    <property type="match status" value="1"/>
</dbReference>
<dbReference type="InterPro" id="IPR003661">
    <property type="entry name" value="HisK_dim/P_dom"/>
</dbReference>
<keyword evidence="14" id="KW-0472">Membrane</keyword>
<keyword evidence="4" id="KW-1003">Cell membrane</keyword>
<proteinExistence type="predicted"/>
<dbReference type="PRINTS" id="PR00344">
    <property type="entry name" value="BCTRLSENSOR"/>
</dbReference>
<dbReference type="EMBL" id="RCZC01000005">
    <property type="protein sequence ID" value="TPG51587.1"/>
    <property type="molecule type" value="Genomic_DNA"/>
</dbReference>
<dbReference type="SUPFAM" id="SSF47384">
    <property type="entry name" value="Homodimeric domain of signal transducing histidine kinase"/>
    <property type="match status" value="1"/>
</dbReference>
<reference evidence="16 17" key="1">
    <citation type="journal article" date="2019" name="Environ. Microbiol.">
        <title>Species interactions and distinct microbial communities in high Arctic permafrost affected cryosols are associated with the CH4 and CO2 gas fluxes.</title>
        <authorList>
            <person name="Altshuler I."/>
            <person name="Hamel J."/>
            <person name="Turney S."/>
            <person name="Magnuson E."/>
            <person name="Levesque R."/>
            <person name="Greer C."/>
            <person name="Whyte L.G."/>
        </authorList>
    </citation>
    <scope>NUCLEOTIDE SEQUENCE [LARGE SCALE GENOMIC DNA]</scope>
    <source>
        <strain evidence="16 17">E6.1</strain>
    </source>
</reference>
<organism evidence="16 17">
    <name type="scientific">Sphingomonas glacialis</name>
    <dbReference type="NCBI Taxonomy" id="658225"/>
    <lineage>
        <taxon>Bacteria</taxon>
        <taxon>Pseudomonadati</taxon>
        <taxon>Pseudomonadota</taxon>
        <taxon>Alphaproteobacteria</taxon>
        <taxon>Sphingomonadales</taxon>
        <taxon>Sphingomonadaceae</taxon>
        <taxon>Sphingomonas</taxon>
    </lineage>
</organism>
<keyword evidence="8" id="KW-0547">Nucleotide-binding</keyword>
<keyword evidence="12" id="KW-0902">Two-component regulatory system</keyword>
<comment type="caution">
    <text evidence="16">The sequence shown here is derived from an EMBL/GenBank/DDBJ whole genome shotgun (WGS) entry which is preliminary data.</text>
</comment>
<evidence type="ECO:0000256" key="4">
    <source>
        <dbReference type="ARBA" id="ARBA00022475"/>
    </source>
</evidence>
<dbReference type="GO" id="GO:0005524">
    <property type="term" value="F:ATP binding"/>
    <property type="evidence" value="ECO:0007669"/>
    <property type="project" value="UniProtKB-KW"/>
</dbReference>
<dbReference type="PIRSF" id="PIRSF036431">
    <property type="entry name" value="STHK_DctB"/>
    <property type="match status" value="1"/>
</dbReference>
<keyword evidence="7 14" id="KW-0812">Transmembrane</keyword>
<keyword evidence="6" id="KW-0808">Transferase</keyword>
<gene>
    <name evidence="16" type="ORF">EAH76_16270</name>
</gene>
<evidence type="ECO:0000256" key="2">
    <source>
        <dbReference type="ARBA" id="ARBA00004651"/>
    </source>
</evidence>
<evidence type="ECO:0000256" key="7">
    <source>
        <dbReference type="ARBA" id="ARBA00022692"/>
    </source>
</evidence>
<dbReference type="InterPro" id="IPR003594">
    <property type="entry name" value="HATPase_dom"/>
</dbReference>
<dbReference type="SMART" id="SM00387">
    <property type="entry name" value="HATPase_c"/>
    <property type="match status" value="1"/>
</dbReference>
<dbReference type="SUPFAM" id="SSF55874">
    <property type="entry name" value="ATPase domain of HSP90 chaperone/DNA topoisomerase II/histidine kinase"/>
    <property type="match status" value="1"/>
</dbReference>
<feature type="transmembrane region" description="Helical" evidence="14">
    <location>
        <begin position="14"/>
        <end position="33"/>
    </location>
</feature>
<dbReference type="Pfam" id="PF02518">
    <property type="entry name" value="HATPase_c"/>
    <property type="match status" value="1"/>
</dbReference>
<keyword evidence="11 14" id="KW-1133">Transmembrane helix</keyword>
<dbReference type="SUPFAM" id="SSF103190">
    <property type="entry name" value="Sensory domain-like"/>
    <property type="match status" value="1"/>
</dbReference>
<feature type="domain" description="Histidine kinase" evidence="15">
    <location>
        <begin position="372"/>
        <end position="579"/>
    </location>
</feature>
<dbReference type="AlphaFoldDB" id="A0A502FPW8"/>
<dbReference type="InterPro" id="IPR036097">
    <property type="entry name" value="HisK_dim/P_sf"/>
</dbReference>
<dbReference type="Gene3D" id="6.10.250.3020">
    <property type="match status" value="1"/>
</dbReference>
<dbReference type="InterPro" id="IPR004358">
    <property type="entry name" value="Sig_transdc_His_kin-like_C"/>
</dbReference>
<sequence length="579" mass="62166">MTARETLSAARRSLGLRWVIVVAILAIAAAWIAGRVAEQRVVAALHLQVESDARLRAALLNGELARFRLLPLTLADDRDVIAAIGGDMAARRALDIKLEALSRVTGAPVIYVIGPDGVTLSASNWRSPQSFVGADYRFRAYFRDALAHGEASQYALGTVSGHPGLYLSRRIANRGVIVVKLDFDRIERVWAGAGGITLVRNPLGIVLVTSRPDWRFAATRPLAARDEAQFRGEARVRATALAPLPVVPRDGEERFVGLGATFLARAAVTAQPGWQLLLLEPIDAAVTSARRAASVSAALATIALAALAWAWRQRVTLSRRRTEELERAVARQTADLRREMDERAESEARAAELREALRQANRLAALGQITASVAHETAQPVAAIRTYAASGATLLDRGALAEARENFVKIGGLAERIGAVTAQLRGFARRQTGEVRPVDIAEVIDGALLILRQQLRGVALDLPMLDPRLAVIGGKVRLEQVLVILMQNAVEAIAASDTRRIGLSLTSDASHVRLVVADTGPGVSPEIAARLFTPFVTSRPQGLGLGLVIAHDIMVELGGTLRLLPGEGGARFEIGMRRA</sequence>
<evidence type="ECO:0000256" key="5">
    <source>
        <dbReference type="ARBA" id="ARBA00022553"/>
    </source>
</evidence>
<evidence type="ECO:0000256" key="1">
    <source>
        <dbReference type="ARBA" id="ARBA00000085"/>
    </source>
</evidence>
<dbReference type="PROSITE" id="PS50109">
    <property type="entry name" value="HIS_KIN"/>
    <property type="match status" value="1"/>
</dbReference>
<dbReference type="OrthoDB" id="7568856at2"/>
<dbReference type="InterPro" id="IPR017055">
    <property type="entry name" value="Sig_transdc_His_kinase_DctB"/>
</dbReference>
<comment type="subcellular location">
    <subcellularLocation>
        <location evidence="2">Cell membrane</location>
        <topology evidence="2">Multi-pass membrane protein</topology>
    </subcellularLocation>
</comment>
<keyword evidence="13" id="KW-0175">Coiled coil</keyword>
<evidence type="ECO:0000256" key="10">
    <source>
        <dbReference type="ARBA" id="ARBA00022840"/>
    </source>
</evidence>
<evidence type="ECO:0000259" key="15">
    <source>
        <dbReference type="PROSITE" id="PS50109"/>
    </source>
</evidence>
<dbReference type="PANTHER" id="PTHR43065:SF46">
    <property type="entry name" value="C4-DICARBOXYLATE TRANSPORT SENSOR PROTEIN DCTB"/>
    <property type="match status" value="1"/>
</dbReference>
<dbReference type="InterPro" id="IPR036890">
    <property type="entry name" value="HATPase_C_sf"/>
</dbReference>
<evidence type="ECO:0000256" key="9">
    <source>
        <dbReference type="ARBA" id="ARBA00022777"/>
    </source>
</evidence>
<feature type="coiled-coil region" evidence="13">
    <location>
        <begin position="322"/>
        <end position="363"/>
    </location>
</feature>
<evidence type="ECO:0000256" key="11">
    <source>
        <dbReference type="ARBA" id="ARBA00022989"/>
    </source>
</evidence>
<keyword evidence="5" id="KW-0597">Phosphoprotein</keyword>
<evidence type="ECO:0000256" key="6">
    <source>
        <dbReference type="ARBA" id="ARBA00022679"/>
    </source>
</evidence>
<evidence type="ECO:0000256" key="14">
    <source>
        <dbReference type="SAM" id="Phobius"/>
    </source>
</evidence>
<dbReference type="PANTHER" id="PTHR43065">
    <property type="entry name" value="SENSOR HISTIDINE KINASE"/>
    <property type="match status" value="1"/>
</dbReference>
<dbReference type="RefSeq" id="WP_140851350.1">
    <property type="nucleotide sequence ID" value="NZ_RCZC01000005.1"/>
</dbReference>
<keyword evidence="9 16" id="KW-0418">Kinase</keyword>
<evidence type="ECO:0000256" key="12">
    <source>
        <dbReference type="ARBA" id="ARBA00023012"/>
    </source>
</evidence>
<dbReference type="Gene3D" id="1.10.287.130">
    <property type="match status" value="1"/>
</dbReference>
<evidence type="ECO:0000256" key="3">
    <source>
        <dbReference type="ARBA" id="ARBA00012438"/>
    </source>
</evidence>
<dbReference type="InterPro" id="IPR029151">
    <property type="entry name" value="Sensor-like_sf"/>
</dbReference>
<keyword evidence="10" id="KW-0067">ATP-binding</keyword>
<dbReference type="Gene3D" id="3.30.450.20">
    <property type="entry name" value="PAS domain"/>
    <property type="match status" value="2"/>
</dbReference>
<dbReference type="Proteomes" id="UP000319931">
    <property type="component" value="Unassembled WGS sequence"/>
</dbReference>
<evidence type="ECO:0000256" key="13">
    <source>
        <dbReference type="SAM" id="Coils"/>
    </source>
</evidence>
<dbReference type="GO" id="GO:0005886">
    <property type="term" value="C:plasma membrane"/>
    <property type="evidence" value="ECO:0007669"/>
    <property type="project" value="UniProtKB-SubCell"/>
</dbReference>
<protein>
    <recommendedName>
        <fullName evidence="3">histidine kinase</fullName>
        <ecNumber evidence="3">2.7.13.3</ecNumber>
    </recommendedName>
</protein>
<name>A0A502FPW8_9SPHN</name>
<evidence type="ECO:0000313" key="16">
    <source>
        <dbReference type="EMBL" id="TPG51587.1"/>
    </source>
</evidence>
<comment type="catalytic activity">
    <reaction evidence="1">
        <text>ATP + protein L-histidine = ADP + protein N-phospho-L-histidine.</text>
        <dbReference type="EC" id="2.7.13.3"/>
    </reaction>
</comment>
<dbReference type="GO" id="GO:0000155">
    <property type="term" value="F:phosphorelay sensor kinase activity"/>
    <property type="evidence" value="ECO:0007669"/>
    <property type="project" value="InterPro"/>
</dbReference>